<dbReference type="SUPFAM" id="SSF49599">
    <property type="entry name" value="TRAF domain-like"/>
    <property type="match status" value="1"/>
</dbReference>
<dbReference type="PROSITE" id="PS50144">
    <property type="entry name" value="MATH"/>
    <property type="match status" value="1"/>
</dbReference>
<dbReference type="OrthoDB" id="585504at2759"/>
<evidence type="ECO:0000313" key="5">
    <source>
        <dbReference type="EMBL" id="TVT98192.1"/>
    </source>
</evidence>
<dbReference type="CDD" id="cd00121">
    <property type="entry name" value="MATH"/>
    <property type="match status" value="1"/>
</dbReference>
<dbReference type="SUPFAM" id="SSF54695">
    <property type="entry name" value="POZ domain"/>
    <property type="match status" value="1"/>
</dbReference>
<dbReference type="Proteomes" id="UP000324897">
    <property type="component" value="Unassembled WGS sequence"/>
</dbReference>
<evidence type="ECO:0000256" key="2">
    <source>
        <dbReference type="ARBA" id="ARBA00010846"/>
    </source>
</evidence>
<evidence type="ECO:0000256" key="1">
    <source>
        <dbReference type="ARBA" id="ARBA00004906"/>
    </source>
</evidence>
<dbReference type="EMBL" id="RWGY01000887">
    <property type="protein sequence ID" value="TVT98192.1"/>
    <property type="molecule type" value="Genomic_DNA"/>
</dbReference>
<dbReference type="Pfam" id="PF00651">
    <property type="entry name" value="BTB"/>
    <property type="match status" value="1"/>
</dbReference>
<dbReference type="AlphaFoldDB" id="A0A5J9SH22"/>
<dbReference type="Pfam" id="PF22486">
    <property type="entry name" value="MATH_2"/>
    <property type="match status" value="1"/>
</dbReference>
<feature type="non-terminal residue" evidence="5">
    <location>
        <position position="1"/>
    </location>
</feature>
<dbReference type="InterPro" id="IPR045005">
    <property type="entry name" value="BPM1-6"/>
</dbReference>
<sequence>MAGHCNTVSTISTGAVNGSHLLKISGYSCTKELLQNGKCAKSVSSNIGGRSWFIRYYPNGRQKEDYDYISVYLDLESADEKEVKAKFTFILLDNDGVPVPSYSSFSRIHTFTSKYSSWGYPRFIKKEDLEGSEHLKDDCFTIRCDITFMKPILSEEKKQFVLVPQSNLHQHLGELLKNMDGCDVTFEVDDDRFPAHRCILAARSSVFKAELFGDMAENSKRLIRIEDIDAQVFKSLIHFIYTDELPDMTAEDNNEAQSDVVMAQHLLVAADRYNVDRLKLICEEKLCSYLNSDIVATSLTLADQHNCHGLKEACFEFLSSPSNMKAMLACDSFEHLKTSCPSVLDELIARFFPDDELKAAKEIVLAFL</sequence>
<dbReference type="InterPro" id="IPR008974">
    <property type="entry name" value="TRAF-like"/>
</dbReference>
<name>A0A5J9SH22_9POAL</name>
<comment type="caution">
    <text evidence="5">The sequence shown here is derived from an EMBL/GenBank/DDBJ whole genome shotgun (WGS) entry which is preliminary data.</text>
</comment>
<dbReference type="CDD" id="cd18280">
    <property type="entry name" value="BTB_POZ_BPM_plant"/>
    <property type="match status" value="1"/>
</dbReference>
<dbReference type="Gene3D" id="2.60.210.10">
    <property type="entry name" value="Apoptosis, Tumor Necrosis Factor Receptor Associated Protein 2, Chain A"/>
    <property type="match status" value="1"/>
</dbReference>
<dbReference type="InterPro" id="IPR000210">
    <property type="entry name" value="BTB/POZ_dom"/>
</dbReference>
<evidence type="ECO:0000259" key="4">
    <source>
        <dbReference type="PROSITE" id="PS50144"/>
    </source>
</evidence>
<reference evidence="5 6" key="1">
    <citation type="journal article" date="2019" name="Sci. Rep.">
        <title>A high-quality genome of Eragrostis curvula grass provides insights into Poaceae evolution and supports new strategies to enhance forage quality.</title>
        <authorList>
            <person name="Carballo J."/>
            <person name="Santos B.A.C.M."/>
            <person name="Zappacosta D."/>
            <person name="Garbus I."/>
            <person name="Selva J.P."/>
            <person name="Gallo C.A."/>
            <person name="Diaz A."/>
            <person name="Albertini E."/>
            <person name="Caccamo M."/>
            <person name="Echenique V."/>
        </authorList>
    </citation>
    <scope>NUCLEOTIDE SEQUENCE [LARGE SCALE GENOMIC DNA]</scope>
    <source>
        <strain evidence="6">cv. Victoria</strain>
        <tissue evidence="5">Leaf</tissue>
    </source>
</reference>
<proteinExistence type="inferred from homology"/>
<dbReference type="InterPro" id="IPR002083">
    <property type="entry name" value="MATH/TRAF_dom"/>
</dbReference>
<comment type="pathway">
    <text evidence="1">Protein modification; protein ubiquitination.</text>
</comment>
<dbReference type="SMART" id="SM00225">
    <property type="entry name" value="BTB"/>
    <property type="match status" value="1"/>
</dbReference>
<dbReference type="PROSITE" id="PS50097">
    <property type="entry name" value="BTB"/>
    <property type="match status" value="1"/>
</dbReference>
<dbReference type="InterPro" id="IPR056423">
    <property type="entry name" value="BACK_BPM_SPOP"/>
</dbReference>
<dbReference type="PANTHER" id="PTHR26379:SF511">
    <property type="entry name" value="OS02G0311150 PROTEIN"/>
    <property type="match status" value="1"/>
</dbReference>
<dbReference type="Gramene" id="TVT98192">
    <property type="protein sequence ID" value="TVT98192"/>
    <property type="gene ID" value="EJB05_56511"/>
</dbReference>
<gene>
    <name evidence="5" type="ORF">EJB05_56511</name>
</gene>
<evidence type="ECO:0008006" key="7">
    <source>
        <dbReference type="Google" id="ProtNLM"/>
    </source>
</evidence>
<accession>A0A5J9SH22</accession>
<keyword evidence="6" id="KW-1185">Reference proteome</keyword>
<evidence type="ECO:0000313" key="6">
    <source>
        <dbReference type="Proteomes" id="UP000324897"/>
    </source>
</evidence>
<dbReference type="Pfam" id="PF24570">
    <property type="entry name" value="BACK_BPM_SPOP"/>
    <property type="match status" value="1"/>
</dbReference>
<dbReference type="Gene3D" id="1.25.40.420">
    <property type="match status" value="1"/>
</dbReference>
<feature type="domain" description="BTB" evidence="3">
    <location>
        <begin position="182"/>
        <end position="245"/>
    </location>
</feature>
<organism evidence="5 6">
    <name type="scientific">Eragrostis curvula</name>
    <name type="common">weeping love grass</name>
    <dbReference type="NCBI Taxonomy" id="38414"/>
    <lineage>
        <taxon>Eukaryota</taxon>
        <taxon>Viridiplantae</taxon>
        <taxon>Streptophyta</taxon>
        <taxon>Embryophyta</taxon>
        <taxon>Tracheophyta</taxon>
        <taxon>Spermatophyta</taxon>
        <taxon>Magnoliopsida</taxon>
        <taxon>Liliopsida</taxon>
        <taxon>Poales</taxon>
        <taxon>Poaceae</taxon>
        <taxon>PACMAD clade</taxon>
        <taxon>Chloridoideae</taxon>
        <taxon>Eragrostideae</taxon>
        <taxon>Eragrostidinae</taxon>
        <taxon>Eragrostis</taxon>
    </lineage>
</organism>
<evidence type="ECO:0000259" key="3">
    <source>
        <dbReference type="PROSITE" id="PS50097"/>
    </source>
</evidence>
<protein>
    <recommendedName>
        <fullName evidence="7">BTB domain-containing protein</fullName>
    </recommendedName>
</protein>
<dbReference type="Gene3D" id="3.30.710.10">
    <property type="entry name" value="Potassium Channel Kv1.1, Chain A"/>
    <property type="match status" value="1"/>
</dbReference>
<comment type="similarity">
    <text evidence="2">Belongs to the Tdpoz family.</text>
</comment>
<feature type="domain" description="MATH" evidence="4">
    <location>
        <begin position="17"/>
        <end position="146"/>
    </location>
</feature>
<dbReference type="GO" id="GO:0016567">
    <property type="term" value="P:protein ubiquitination"/>
    <property type="evidence" value="ECO:0007669"/>
    <property type="project" value="InterPro"/>
</dbReference>
<dbReference type="FunFam" id="3.30.710.10:FF:000159">
    <property type="entry name" value="Speckle-type POZ protein B"/>
    <property type="match status" value="1"/>
</dbReference>
<dbReference type="SMART" id="SM00061">
    <property type="entry name" value="MATH"/>
    <property type="match status" value="1"/>
</dbReference>
<dbReference type="PANTHER" id="PTHR26379">
    <property type="entry name" value="BTB/POZ AND MATH DOMAIN-CONTAINING PROTEIN 1"/>
    <property type="match status" value="1"/>
</dbReference>
<dbReference type="InterPro" id="IPR011333">
    <property type="entry name" value="SKP1/BTB/POZ_sf"/>
</dbReference>